<accession>A0ABR5GGX6</accession>
<name>A0ABR5GGX6_9ENTR</name>
<dbReference type="InterPro" id="IPR038071">
    <property type="entry name" value="UROD/MetE-like_sf"/>
</dbReference>
<dbReference type="SUPFAM" id="SSF51726">
    <property type="entry name" value="UROD/MetE-like"/>
    <property type="match status" value="1"/>
</dbReference>
<gene>
    <name evidence="1" type="ORF">SK91_02021</name>
</gene>
<organism evidence="1 2">
    <name type="scientific">Klebsiella michiganensis</name>
    <dbReference type="NCBI Taxonomy" id="1134687"/>
    <lineage>
        <taxon>Bacteria</taxon>
        <taxon>Pseudomonadati</taxon>
        <taxon>Pseudomonadota</taxon>
        <taxon>Gammaproteobacteria</taxon>
        <taxon>Enterobacterales</taxon>
        <taxon>Enterobacteriaceae</taxon>
        <taxon>Klebsiella/Raoultella group</taxon>
        <taxon>Klebsiella</taxon>
    </lineage>
</organism>
<evidence type="ECO:0008006" key="3">
    <source>
        <dbReference type="Google" id="ProtNLM"/>
    </source>
</evidence>
<evidence type="ECO:0000313" key="1">
    <source>
        <dbReference type="EMBL" id="KLY39352.1"/>
    </source>
</evidence>
<keyword evidence="2" id="KW-1185">Reference proteome</keyword>
<dbReference type="Proteomes" id="UP000036305">
    <property type="component" value="Unassembled WGS sequence"/>
</dbReference>
<sequence>MKARLQEAAQYVPLAQICLSPQCGFASTEEGNSLTEAQQWDKVRLVTGIAAQVW</sequence>
<dbReference type="EMBL" id="LEUS01000012">
    <property type="protein sequence ID" value="KLY39352.1"/>
    <property type="molecule type" value="Genomic_DNA"/>
</dbReference>
<comment type="caution">
    <text evidence="1">The sequence shown here is derived from an EMBL/GenBank/DDBJ whole genome shotgun (WGS) entry which is preliminary data.</text>
</comment>
<dbReference type="Gene3D" id="3.20.20.210">
    <property type="match status" value="1"/>
</dbReference>
<proteinExistence type="predicted"/>
<dbReference type="PANTHER" id="PTHR43844">
    <property type="entry name" value="METHIONINE SYNTHASE"/>
    <property type="match status" value="1"/>
</dbReference>
<dbReference type="PANTHER" id="PTHR43844:SF1">
    <property type="entry name" value="METHIONINE SYNTHASE"/>
    <property type="match status" value="1"/>
</dbReference>
<evidence type="ECO:0000313" key="2">
    <source>
        <dbReference type="Proteomes" id="UP000036305"/>
    </source>
</evidence>
<protein>
    <recommendedName>
        <fullName evidence="3">Methionine synthase II</fullName>
    </recommendedName>
</protein>
<reference evidence="1 2" key="1">
    <citation type="submission" date="2015-06" db="EMBL/GenBank/DDBJ databases">
        <title>The Genome Sequence of None.</title>
        <authorList>
            <consortium name="The Broad Institute Genomics Platform"/>
            <consortium name="The Broad Institute Genome Sequencing Center for Infectious Disease"/>
            <person name="Earl A.M."/>
            <person name="Onderdonk A.B."/>
            <person name="Kirby J."/>
            <person name="Ferraro M.J."/>
            <person name="Huang S."/>
            <person name="Spencer M."/>
            <person name="Fodor A."/>
            <person name="Hooper D."/>
            <person name="Dekker J."/>
            <person name="O'Brien T."/>
            <person name="Quan V."/>
            <person name="Gombosev A."/>
            <person name="Delaney M."/>
            <person name="DuBois A."/>
            <person name="Ernst C."/>
            <person name="Kim D.S."/>
            <person name="Rossman W."/>
            <person name="Gohs F."/>
            <person name="Petruso H."/>
            <person name="Nozar T."/>
            <person name="Mougeot F."/>
            <person name="Manson-McGuire A."/>
            <person name="Young S."/>
            <person name="Abouelleil A."/>
            <person name="Cao P."/>
            <person name="Chapman S.B."/>
            <person name="Griggs A."/>
            <person name="Priest M."/>
            <person name="Shea T."/>
            <person name="Wortman I."/>
            <person name="Wortman J.R."/>
            <person name="Nusbaum C."/>
            <person name="Birren B."/>
        </authorList>
    </citation>
    <scope>NUCLEOTIDE SEQUENCE [LARGE SCALE GENOMIC DNA]</scope>
    <source>
        <strain evidence="1 2">MGH87</strain>
    </source>
</reference>